<organism evidence="1 2">
    <name type="scientific">Trichinella papuae</name>
    <dbReference type="NCBI Taxonomy" id="268474"/>
    <lineage>
        <taxon>Eukaryota</taxon>
        <taxon>Metazoa</taxon>
        <taxon>Ecdysozoa</taxon>
        <taxon>Nematoda</taxon>
        <taxon>Enoplea</taxon>
        <taxon>Dorylaimia</taxon>
        <taxon>Trichinellida</taxon>
        <taxon>Trichinellidae</taxon>
        <taxon>Trichinella</taxon>
    </lineage>
</organism>
<dbReference type="EMBL" id="JYDO01000189">
    <property type="protein sequence ID" value="KRZ67681.1"/>
    <property type="molecule type" value="Genomic_DNA"/>
</dbReference>
<reference evidence="1 2" key="1">
    <citation type="submission" date="2015-01" db="EMBL/GenBank/DDBJ databases">
        <title>Evolution of Trichinella species and genotypes.</title>
        <authorList>
            <person name="Korhonen P.K."/>
            <person name="Edoardo P."/>
            <person name="Giuseppe L.R."/>
            <person name="Gasser R.B."/>
        </authorList>
    </citation>
    <scope>NUCLEOTIDE SEQUENCE [LARGE SCALE GENOMIC DNA]</scope>
    <source>
        <strain evidence="1">ISS1980</strain>
    </source>
</reference>
<evidence type="ECO:0000313" key="1">
    <source>
        <dbReference type="EMBL" id="KRZ67681.1"/>
    </source>
</evidence>
<protein>
    <submittedName>
        <fullName evidence="1">Uncharacterized protein</fullName>
    </submittedName>
</protein>
<sequence length="72" mass="8546">MSTSRGNVFFCHFEFTKAVQTKLHFQLYDDAQHITSVQLIFLQKRGIKQSLKTPYIVLFEFELEIDPYNLCK</sequence>
<evidence type="ECO:0000313" key="2">
    <source>
        <dbReference type="Proteomes" id="UP000054843"/>
    </source>
</evidence>
<dbReference type="Proteomes" id="UP000054843">
    <property type="component" value="Unassembled WGS sequence"/>
</dbReference>
<proteinExistence type="predicted"/>
<gene>
    <name evidence="1" type="ORF">T10_11103</name>
</gene>
<dbReference type="AlphaFoldDB" id="A0A0V1M791"/>
<keyword evidence="2" id="KW-1185">Reference proteome</keyword>
<comment type="caution">
    <text evidence="1">The sequence shown here is derived from an EMBL/GenBank/DDBJ whole genome shotgun (WGS) entry which is preliminary data.</text>
</comment>
<accession>A0A0V1M791</accession>
<name>A0A0V1M791_9BILA</name>